<evidence type="ECO:0000313" key="1">
    <source>
        <dbReference type="EMBL" id="ANN16266.1"/>
    </source>
</evidence>
<reference evidence="1 2" key="1">
    <citation type="journal article" date="2015" name="Genome Announc.">
        <title>Draft Genome Sequence of Norvancomycin-Producing Strain Amycolatopsis orientalis CPCC200066.</title>
        <authorList>
            <person name="Lei X."/>
            <person name="Yuan F."/>
            <person name="Shi Y."/>
            <person name="Li X."/>
            <person name="Wang L."/>
            <person name="Hong B."/>
        </authorList>
    </citation>
    <scope>NUCLEOTIDE SEQUENCE [LARGE SCALE GENOMIC DNA]</scope>
    <source>
        <strain evidence="1 2">B-37</strain>
    </source>
</reference>
<dbReference type="STRING" id="31958.SD37_11820"/>
<dbReference type="KEGG" id="aori:SD37_11820"/>
<keyword evidence="2" id="KW-1185">Reference proteome</keyword>
<proteinExistence type="predicted"/>
<accession>A0A193BVK9</accession>
<dbReference type="AlphaFoldDB" id="A0A193BVK9"/>
<protein>
    <submittedName>
        <fullName evidence="1">Uncharacterized protein</fullName>
    </submittedName>
</protein>
<name>A0A193BVK9_AMYOR</name>
<organism evidence="1 2">
    <name type="scientific">Amycolatopsis orientalis</name>
    <name type="common">Nocardia orientalis</name>
    <dbReference type="NCBI Taxonomy" id="31958"/>
    <lineage>
        <taxon>Bacteria</taxon>
        <taxon>Bacillati</taxon>
        <taxon>Actinomycetota</taxon>
        <taxon>Actinomycetes</taxon>
        <taxon>Pseudonocardiales</taxon>
        <taxon>Pseudonocardiaceae</taxon>
        <taxon>Amycolatopsis</taxon>
    </lineage>
</organism>
<sequence length="206" mass="22985">MRAEVIPGLIITASRFEIVAAGVAEHAPHVGPLTWEEFTTPARWAAIPDLEGKVSKFECTLVTSEKVTVKVNDWYRPDTRGGEEEQIPHNHRWDSFTGHLLGDAGTGGYTELRFYRTNVDPETGRADVEMERVTHGSPTANVLEHGVYHEIPEILEPGTLSLMVCGYGEYGNWGHLDIHTGRVFRDQPVAGFKAMFAKLNPHLRPQ</sequence>
<evidence type="ECO:0000313" key="2">
    <source>
        <dbReference type="Proteomes" id="UP000093695"/>
    </source>
</evidence>
<gene>
    <name evidence="1" type="ORF">SD37_11820</name>
</gene>
<dbReference type="EMBL" id="CP016174">
    <property type="protein sequence ID" value="ANN16266.1"/>
    <property type="molecule type" value="Genomic_DNA"/>
</dbReference>
<dbReference type="Proteomes" id="UP000093695">
    <property type="component" value="Chromosome"/>
</dbReference>